<accession>A0A067SQB1</accession>
<dbReference type="InterPro" id="IPR042099">
    <property type="entry name" value="ANL_N_sf"/>
</dbReference>
<dbReference type="Pfam" id="PF23562">
    <property type="entry name" value="AMP-binding_C_3"/>
    <property type="match status" value="1"/>
</dbReference>
<reference evidence="4" key="1">
    <citation type="journal article" date="2014" name="Proc. Natl. Acad. Sci. U.S.A.">
        <title>Extensive sampling of basidiomycete genomes demonstrates inadequacy of the white-rot/brown-rot paradigm for wood decay fungi.</title>
        <authorList>
            <person name="Riley R."/>
            <person name="Salamov A.A."/>
            <person name="Brown D.W."/>
            <person name="Nagy L.G."/>
            <person name="Floudas D."/>
            <person name="Held B.W."/>
            <person name="Levasseur A."/>
            <person name="Lombard V."/>
            <person name="Morin E."/>
            <person name="Otillar R."/>
            <person name="Lindquist E.A."/>
            <person name="Sun H."/>
            <person name="LaButti K.M."/>
            <person name="Schmutz J."/>
            <person name="Jabbour D."/>
            <person name="Luo H."/>
            <person name="Baker S.E."/>
            <person name="Pisabarro A.G."/>
            <person name="Walton J.D."/>
            <person name="Blanchette R.A."/>
            <person name="Henrissat B."/>
            <person name="Martin F."/>
            <person name="Cullen D."/>
            <person name="Hibbett D.S."/>
            <person name="Grigoriev I.V."/>
        </authorList>
    </citation>
    <scope>NUCLEOTIDE SEQUENCE [LARGE SCALE GENOMIC DNA]</scope>
    <source>
        <strain evidence="4">CBS 339.88</strain>
    </source>
</reference>
<feature type="domain" description="AMP-dependent synthetase/ligase" evidence="2">
    <location>
        <begin position="30"/>
        <end position="363"/>
    </location>
</feature>
<dbReference type="Gene3D" id="3.40.50.12780">
    <property type="entry name" value="N-terminal domain of ligase-like"/>
    <property type="match status" value="1"/>
</dbReference>
<dbReference type="PANTHER" id="PTHR43201">
    <property type="entry name" value="ACYL-COA SYNTHETASE"/>
    <property type="match status" value="1"/>
</dbReference>
<dbReference type="Pfam" id="PF00501">
    <property type="entry name" value="AMP-binding"/>
    <property type="match status" value="1"/>
</dbReference>
<dbReference type="Proteomes" id="UP000027222">
    <property type="component" value="Unassembled WGS sequence"/>
</dbReference>
<comment type="similarity">
    <text evidence="1">Belongs to the ATP-dependent AMP-binding enzyme family.</text>
</comment>
<name>A0A067SQB1_GALM3</name>
<evidence type="ECO:0000259" key="2">
    <source>
        <dbReference type="Pfam" id="PF00501"/>
    </source>
</evidence>
<dbReference type="GO" id="GO:0006631">
    <property type="term" value="P:fatty acid metabolic process"/>
    <property type="evidence" value="ECO:0007669"/>
    <property type="project" value="TreeGrafter"/>
</dbReference>
<keyword evidence="4" id="KW-1185">Reference proteome</keyword>
<sequence length="572" mass="63771">MIASIGDAETCVFNPPPAELPLEFALDFHFKENPNHPALIYPTKWETRLRTYTYQELVPAVHRAGQWISKAIKFQHSASSCPAPVVMILLKTDTMTYLTVIAGLMRAGITAFPVSPRFSPIVVAHLLRTCQPKAVIFNNGSKPLLTQALEECVEGRAGSPLLCELPTFSTFYPGHNMYTPLPAHERGPGDISIITHSSSSSSLFPKVIAWSSGVILHHGATEEFPVHQYAGRILGAFGLELFHGLGMCMFFKMVQKGLVLGIMDPTEQTSILPVDPNDMFRCFELTQPDFLITNPRVIELWAKDPQKVAALADSSANIVYGGRFLSKSVGDMLVKSGVRLCSSYGATEIGPISLLPHFQDDDWEYWTINPRPDVHFIPRDDGLVELVMAPTAVLNYKSISNAVWDGKLAYNPGDLLIAHPTKENTYRMFGRSSDQIMLATGEMINPIELECELSKHALVSSAVMFGHSRFTVGIVIDRVHGCYLHDEAFIEEICRRVQLQVSIVLVHITKGWNNNTSGLKSFQFTNFQMVIVANAKKPIQISPKGLPRRPTVWLEYQDEMDTLYRKDLGVRR</sequence>
<dbReference type="PANTHER" id="PTHR43201:SF8">
    <property type="entry name" value="ACYL-COA SYNTHETASE FAMILY MEMBER 3"/>
    <property type="match status" value="1"/>
</dbReference>
<protein>
    <recommendedName>
        <fullName evidence="2">AMP-dependent synthetase/ligase domain-containing protein</fullName>
    </recommendedName>
</protein>
<dbReference type="HOGENOM" id="CLU_002220_3_2_1"/>
<gene>
    <name evidence="3" type="ORF">GALMADRAFT_145949</name>
</gene>
<evidence type="ECO:0000313" key="3">
    <source>
        <dbReference type="EMBL" id="KDR68933.1"/>
    </source>
</evidence>
<dbReference type="AlphaFoldDB" id="A0A067SQB1"/>
<dbReference type="EMBL" id="KL142405">
    <property type="protein sequence ID" value="KDR68933.1"/>
    <property type="molecule type" value="Genomic_DNA"/>
</dbReference>
<evidence type="ECO:0000256" key="1">
    <source>
        <dbReference type="ARBA" id="ARBA00006432"/>
    </source>
</evidence>
<organism evidence="3 4">
    <name type="scientific">Galerina marginata (strain CBS 339.88)</name>
    <dbReference type="NCBI Taxonomy" id="685588"/>
    <lineage>
        <taxon>Eukaryota</taxon>
        <taxon>Fungi</taxon>
        <taxon>Dikarya</taxon>
        <taxon>Basidiomycota</taxon>
        <taxon>Agaricomycotina</taxon>
        <taxon>Agaricomycetes</taxon>
        <taxon>Agaricomycetidae</taxon>
        <taxon>Agaricales</taxon>
        <taxon>Agaricineae</taxon>
        <taxon>Strophariaceae</taxon>
        <taxon>Galerina</taxon>
    </lineage>
</organism>
<evidence type="ECO:0000313" key="4">
    <source>
        <dbReference type="Proteomes" id="UP000027222"/>
    </source>
</evidence>
<proteinExistence type="inferred from homology"/>
<dbReference type="InterPro" id="IPR000873">
    <property type="entry name" value="AMP-dep_synth/lig_dom"/>
</dbReference>
<dbReference type="GO" id="GO:0031956">
    <property type="term" value="F:medium-chain fatty acid-CoA ligase activity"/>
    <property type="evidence" value="ECO:0007669"/>
    <property type="project" value="TreeGrafter"/>
</dbReference>
<dbReference type="SUPFAM" id="SSF56801">
    <property type="entry name" value="Acetyl-CoA synthetase-like"/>
    <property type="match status" value="1"/>
</dbReference>
<dbReference type="OrthoDB" id="429813at2759"/>